<dbReference type="OrthoDB" id="10439595at2759"/>
<sequence>MHSQTIIITTLALAIAASAKPKATPCTITSTYTESECCPQYPAQTEWIISNCKGCQLHTETVPLNCFAPLRGLANY</sequence>
<keyword evidence="1" id="KW-0732">Signal</keyword>
<accession>A0A9Q8LC59</accession>
<reference evidence="2" key="1">
    <citation type="submission" date="2021-12" db="EMBL/GenBank/DDBJ databases">
        <authorList>
            <person name="Zaccaron A."/>
            <person name="Stergiopoulos I."/>
        </authorList>
    </citation>
    <scope>NUCLEOTIDE SEQUENCE</scope>
    <source>
        <strain evidence="2">Race5_Kim</strain>
    </source>
</reference>
<name>A0A9Q8LC59_PASFU</name>
<proteinExistence type="predicted"/>
<evidence type="ECO:0000313" key="2">
    <source>
        <dbReference type="EMBL" id="UJO14796.1"/>
    </source>
</evidence>
<reference evidence="2" key="2">
    <citation type="journal article" date="2022" name="Microb. Genom.">
        <title>A chromosome-scale genome assembly of the tomato pathogen Cladosporium fulvum reveals a compartmentalized genome architecture and the presence of a dispensable chromosome.</title>
        <authorList>
            <person name="Zaccaron A.Z."/>
            <person name="Chen L.H."/>
            <person name="Samaras A."/>
            <person name="Stergiopoulos I."/>
        </authorList>
    </citation>
    <scope>NUCLEOTIDE SEQUENCE</scope>
    <source>
        <strain evidence="2">Race5_Kim</strain>
    </source>
</reference>
<gene>
    <name evidence="2" type="ORF">CLAFUR5_08389</name>
</gene>
<keyword evidence="3" id="KW-1185">Reference proteome</keyword>
<evidence type="ECO:0000256" key="1">
    <source>
        <dbReference type="SAM" id="SignalP"/>
    </source>
</evidence>
<dbReference type="KEGG" id="ffu:CLAFUR5_08389"/>
<dbReference type="Proteomes" id="UP000756132">
    <property type="component" value="Chromosome 3"/>
</dbReference>
<organism evidence="2 3">
    <name type="scientific">Passalora fulva</name>
    <name type="common">Tomato leaf mold</name>
    <name type="synonym">Cladosporium fulvum</name>
    <dbReference type="NCBI Taxonomy" id="5499"/>
    <lineage>
        <taxon>Eukaryota</taxon>
        <taxon>Fungi</taxon>
        <taxon>Dikarya</taxon>
        <taxon>Ascomycota</taxon>
        <taxon>Pezizomycotina</taxon>
        <taxon>Dothideomycetes</taxon>
        <taxon>Dothideomycetidae</taxon>
        <taxon>Mycosphaerellales</taxon>
        <taxon>Mycosphaerellaceae</taxon>
        <taxon>Fulvia</taxon>
    </lineage>
</organism>
<feature type="signal peptide" evidence="1">
    <location>
        <begin position="1"/>
        <end position="19"/>
    </location>
</feature>
<feature type="chain" id="PRO_5040462174" evidence="1">
    <location>
        <begin position="20"/>
        <end position="76"/>
    </location>
</feature>
<dbReference type="GeneID" id="71988267"/>
<dbReference type="AlphaFoldDB" id="A0A9Q8LC59"/>
<dbReference type="RefSeq" id="XP_047759162.1">
    <property type="nucleotide sequence ID" value="XM_047907537.1"/>
</dbReference>
<dbReference type="EMBL" id="CP090165">
    <property type="protein sequence ID" value="UJO14796.1"/>
    <property type="molecule type" value="Genomic_DNA"/>
</dbReference>
<evidence type="ECO:0000313" key="3">
    <source>
        <dbReference type="Proteomes" id="UP000756132"/>
    </source>
</evidence>
<protein>
    <submittedName>
        <fullName evidence="2">Uncharacterized protein</fullName>
    </submittedName>
</protein>